<protein>
    <submittedName>
        <fullName evidence="1">Uncharacterized protein</fullName>
    </submittedName>
</protein>
<name>A0ACB7J355_PLECO</name>
<organism evidence="1 2">
    <name type="scientific">Pleurotus cornucopiae</name>
    <name type="common">Cornucopia mushroom</name>
    <dbReference type="NCBI Taxonomy" id="5321"/>
    <lineage>
        <taxon>Eukaryota</taxon>
        <taxon>Fungi</taxon>
        <taxon>Dikarya</taxon>
        <taxon>Basidiomycota</taxon>
        <taxon>Agaricomycotina</taxon>
        <taxon>Agaricomycetes</taxon>
        <taxon>Agaricomycetidae</taxon>
        <taxon>Agaricales</taxon>
        <taxon>Pleurotineae</taxon>
        <taxon>Pleurotaceae</taxon>
        <taxon>Pleurotus</taxon>
    </lineage>
</organism>
<evidence type="ECO:0000313" key="1">
    <source>
        <dbReference type="EMBL" id="KAG9224268.1"/>
    </source>
</evidence>
<sequence>MTTAYSAFFASGLLAPSCYTTGSEFTDAVKSNQICIDETRLMSTAPSTGSFTSYTRLDMVTHPMSSSPSSGSEGSSAPSPSTRHRRRRSSLSAAMSLSFSGVKPSARDATSAAVRCFATAFAASSTSSRRTNGGSISSIKCESEHGVRIPDASTPGDLPKRNKMPRRSTVSAAHSPMRIKRSDRRGPSPAPPPSSPLPPLPSLPGVAQ</sequence>
<dbReference type="EMBL" id="WQMT02000004">
    <property type="protein sequence ID" value="KAG9224268.1"/>
    <property type="molecule type" value="Genomic_DNA"/>
</dbReference>
<accession>A0ACB7J355</accession>
<dbReference type="Proteomes" id="UP000824881">
    <property type="component" value="Unassembled WGS sequence"/>
</dbReference>
<keyword evidence="2" id="KW-1185">Reference proteome</keyword>
<proteinExistence type="predicted"/>
<comment type="caution">
    <text evidence="1">The sequence shown here is derived from an EMBL/GenBank/DDBJ whole genome shotgun (WGS) entry which is preliminary data.</text>
</comment>
<gene>
    <name evidence="1" type="ORF">CCMSSC00406_0004767</name>
</gene>
<evidence type="ECO:0000313" key="2">
    <source>
        <dbReference type="Proteomes" id="UP000824881"/>
    </source>
</evidence>
<reference evidence="1 2" key="1">
    <citation type="journal article" date="2021" name="Appl. Environ. Microbiol.">
        <title>Genetic linkage and physical mapping for an oyster mushroom Pleurotus cornucopiae and QTL analysis for the trait cap color.</title>
        <authorList>
            <person name="Zhang Y."/>
            <person name="Gao W."/>
            <person name="Sonnenberg A."/>
            <person name="Chen Q."/>
            <person name="Zhang J."/>
            <person name="Huang C."/>
        </authorList>
    </citation>
    <scope>NUCLEOTIDE SEQUENCE [LARGE SCALE GENOMIC DNA]</scope>
    <source>
        <strain evidence="1">CCMSSC00406</strain>
    </source>
</reference>